<comment type="catalytic activity">
    <reaction evidence="8">
        <text>a 2'-deoxycytidine in DNA + S-adenosyl-L-methionine = an N(4)-methyl-2'-deoxycytidine in DNA + S-adenosyl-L-homocysteine + H(+)</text>
        <dbReference type="Rhea" id="RHEA:16857"/>
        <dbReference type="Rhea" id="RHEA-COMP:11369"/>
        <dbReference type="Rhea" id="RHEA-COMP:13674"/>
        <dbReference type="ChEBI" id="CHEBI:15378"/>
        <dbReference type="ChEBI" id="CHEBI:57856"/>
        <dbReference type="ChEBI" id="CHEBI:59789"/>
        <dbReference type="ChEBI" id="CHEBI:85452"/>
        <dbReference type="ChEBI" id="CHEBI:137933"/>
        <dbReference type="EC" id="2.1.1.113"/>
    </reaction>
</comment>
<evidence type="ECO:0000256" key="7">
    <source>
        <dbReference type="ARBA" id="ARBA00023125"/>
    </source>
</evidence>
<dbReference type="EMBL" id="CP000804">
    <property type="protein sequence ID" value="ABU57071.1"/>
    <property type="molecule type" value="Genomic_DNA"/>
</dbReference>
<evidence type="ECO:0000256" key="6">
    <source>
        <dbReference type="ARBA" id="ARBA00022747"/>
    </source>
</evidence>
<accession>A7NHX4</accession>
<organism evidence="10 11">
    <name type="scientific">Roseiflexus castenholzii (strain DSM 13941 / HLO8)</name>
    <dbReference type="NCBI Taxonomy" id="383372"/>
    <lineage>
        <taxon>Bacteria</taxon>
        <taxon>Bacillati</taxon>
        <taxon>Chloroflexota</taxon>
        <taxon>Chloroflexia</taxon>
        <taxon>Chloroflexales</taxon>
        <taxon>Roseiflexineae</taxon>
        <taxon>Roseiflexaceae</taxon>
        <taxon>Roseiflexus</taxon>
    </lineage>
</organism>
<keyword evidence="6" id="KW-0680">Restriction system</keyword>
<name>A7NHX4_ROSCS</name>
<gene>
    <name evidence="10" type="ordered locus">Rcas_0958</name>
</gene>
<evidence type="ECO:0000256" key="5">
    <source>
        <dbReference type="ARBA" id="ARBA00022691"/>
    </source>
</evidence>
<dbReference type="GO" id="GO:0015667">
    <property type="term" value="F:site-specific DNA-methyltransferase (cytosine-N4-specific) activity"/>
    <property type="evidence" value="ECO:0007669"/>
    <property type="project" value="UniProtKB-EC"/>
</dbReference>
<sequence length="408" mass="46334">MQQLGLFAHLTHKANLRHTRYGWLRLTPAYSVHLVQDVLSQITPHDTVVLDPFCGTGTTALACAERGIPVDTTDINPFLLWLTKTKVGAYDSAHLTAFRSNAQYVAQLIENSGGNDIWTPPIHQIEKWWSVDVLRILGGMMGFIRRISDFCSEKVVDLLKVAFCRTMIAHSSASFNHQSMSFKTQNNLPLFHRAADDMLMTWQAVVEDLYISAQSKVQTKPGIFLCDARKLSTVLPHDFYTCVITSPPYPNRMSYIRELRPYMYWLGYLCDGREAGELDWQAIGGTWGVATSNVGRWSPPETRAIPYPEFSGILAKISVKSDLLARYVHKYFYDMADHINDLFLVVKSGGSIYYIVGNSKFYDVIVPVEAIFASMFSERGFVDVDVRPIRKRTSKKDLYEYLICARKP</sequence>
<dbReference type="AlphaFoldDB" id="A7NHX4"/>
<dbReference type="RefSeq" id="WP_012119501.1">
    <property type="nucleotide sequence ID" value="NC_009767.1"/>
</dbReference>
<protein>
    <recommendedName>
        <fullName evidence="2">site-specific DNA-methyltransferase (cytosine-N(4)-specific)</fullName>
        <ecNumber evidence="2">2.1.1.113</ecNumber>
    </recommendedName>
</protein>
<comment type="similarity">
    <text evidence="1">Belongs to the N(4)/N(6)-methyltransferase family. N(4) subfamily.</text>
</comment>
<evidence type="ECO:0000256" key="1">
    <source>
        <dbReference type="ARBA" id="ARBA00010203"/>
    </source>
</evidence>
<keyword evidence="7" id="KW-0238">DNA-binding</keyword>
<dbReference type="eggNOG" id="COG0863">
    <property type="taxonomic scope" value="Bacteria"/>
</dbReference>
<dbReference type="GO" id="GO:0032259">
    <property type="term" value="P:methylation"/>
    <property type="evidence" value="ECO:0007669"/>
    <property type="project" value="UniProtKB-KW"/>
</dbReference>
<dbReference type="Gene3D" id="3.40.50.150">
    <property type="entry name" value="Vaccinia Virus protein VP39"/>
    <property type="match status" value="2"/>
</dbReference>
<dbReference type="Pfam" id="PF01555">
    <property type="entry name" value="N6_N4_Mtase"/>
    <property type="match status" value="1"/>
</dbReference>
<evidence type="ECO:0000313" key="10">
    <source>
        <dbReference type="EMBL" id="ABU57071.1"/>
    </source>
</evidence>
<evidence type="ECO:0000259" key="9">
    <source>
        <dbReference type="Pfam" id="PF01555"/>
    </source>
</evidence>
<keyword evidence="3" id="KW-0489">Methyltransferase</keyword>
<dbReference type="InterPro" id="IPR002941">
    <property type="entry name" value="DNA_methylase_N4/N6"/>
</dbReference>
<keyword evidence="11" id="KW-1185">Reference proteome</keyword>
<reference evidence="10 11" key="1">
    <citation type="submission" date="2007-08" db="EMBL/GenBank/DDBJ databases">
        <title>Complete sequence of Roseiflexus castenholzii DSM 13941.</title>
        <authorList>
            <consortium name="US DOE Joint Genome Institute"/>
            <person name="Copeland A."/>
            <person name="Lucas S."/>
            <person name="Lapidus A."/>
            <person name="Barry K."/>
            <person name="Glavina del Rio T."/>
            <person name="Dalin E."/>
            <person name="Tice H."/>
            <person name="Pitluck S."/>
            <person name="Thompson L.S."/>
            <person name="Brettin T."/>
            <person name="Bruce D."/>
            <person name="Detter J.C."/>
            <person name="Han C."/>
            <person name="Tapia R."/>
            <person name="Schmutz J."/>
            <person name="Larimer F."/>
            <person name="Land M."/>
            <person name="Hauser L."/>
            <person name="Kyrpides N."/>
            <person name="Mikhailova N."/>
            <person name="Bryant D.A."/>
            <person name="Hanada S."/>
            <person name="Tsukatani Y."/>
            <person name="Richardson P."/>
        </authorList>
    </citation>
    <scope>NUCLEOTIDE SEQUENCE [LARGE SCALE GENOMIC DNA]</scope>
    <source>
        <strain evidence="11">DSM 13941 / HLO8</strain>
    </source>
</reference>
<keyword evidence="5" id="KW-0949">S-adenosyl-L-methionine</keyword>
<dbReference type="Proteomes" id="UP000000263">
    <property type="component" value="Chromosome"/>
</dbReference>
<dbReference type="PROSITE" id="PS00093">
    <property type="entry name" value="N4_MTASE"/>
    <property type="match status" value="1"/>
</dbReference>
<dbReference type="InterPro" id="IPR029063">
    <property type="entry name" value="SAM-dependent_MTases_sf"/>
</dbReference>
<evidence type="ECO:0000256" key="2">
    <source>
        <dbReference type="ARBA" id="ARBA00012185"/>
    </source>
</evidence>
<dbReference type="InterPro" id="IPR017985">
    <property type="entry name" value="MeTrfase_CN4_CS"/>
</dbReference>
<feature type="domain" description="DNA methylase N-4/N-6" evidence="9">
    <location>
        <begin position="31"/>
        <end position="67"/>
    </location>
</feature>
<proteinExistence type="inferred from homology"/>
<evidence type="ECO:0000256" key="4">
    <source>
        <dbReference type="ARBA" id="ARBA00022679"/>
    </source>
</evidence>
<dbReference type="STRING" id="383372.Rcas_0958"/>
<dbReference type="EC" id="2.1.1.113" evidence="2"/>
<dbReference type="SUPFAM" id="SSF53335">
    <property type="entry name" value="S-adenosyl-L-methionine-dependent methyltransferases"/>
    <property type="match status" value="2"/>
</dbReference>
<dbReference type="OrthoDB" id="9800801at2"/>
<keyword evidence="4" id="KW-0808">Transferase</keyword>
<evidence type="ECO:0000313" key="11">
    <source>
        <dbReference type="Proteomes" id="UP000000263"/>
    </source>
</evidence>
<evidence type="ECO:0000256" key="8">
    <source>
        <dbReference type="ARBA" id="ARBA00049120"/>
    </source>
</evidence>
<evidence type="ECO:0000256" key="3">
    <source>
        <dbReference type="ARBA" id="ARBA00022603"/>
    </source>
</evidence>
<dbReference type="HOGENOM" id="CLU_027633_0_1_0"/>
<dbReference type="GO" id="GO:0003677">
    <property type="term" value="F:DNA binding"/>
    <property type="evidence" value="ECO:0007669"/>
    <property type="project" value="UniProtKB-KW"/>
</dbReference>
<dbReference type="GO" id="GO:0008170">
    <property type="term" value="F:N-methyltransferase activity"/>
    <property type="evidence" value="ECO:0007669"/>
    <property type="project" value="InterPro"/>
</dbReference>
<dbReference type="REBASE" id="16032">
    <property type="entry name" value="M.Rca13941ORF958P"/>
</dbReference>
<dbReference type="GO" id="GO:0009307">
    <property type="term" value="P:DNA restriction-modification system"/>
    <property type="evidence" value="ECO:0007669"/>
    <property type="project" value="UniProtKB-KW"/>
</dbReference>
<dbReference type="KEGG" id="rca:Rcas_0958"/>